<dbReference type="InterPro" id="IPR006121">
    <property type="entry name" value="HMA_dom"/>
</dbReference>
<accession>A0A2S6HLL0</accession>
<protein>
    <submittedName>
        <fullName evidence="2">Copper chaperone CopZ</fullName>
    </submittedName>
</protein>
<dbReference type="Proteomes" id="UP000237749">
    <property type="component" value="Unassembled WGS sequence"/>
</dbReference>
<dbReference type="OrthoDB" id="1121721at2"/>
<reference evidence="2 3" key="1">
    <citation type="submission" date="2018-02" db="EMBL/GenBank/DDBJ databases">
        <title>Genomic Encyclopedia of Archaeal and Bacterial Type Strains, Phase II (KMG-II): from individual species to whole genera.</title>
        <authorList>
            <person name="Goeker M."/>
        </authorList>
    </citation>
    <scope>NUCLEOTIDE SEQUENCE [LARGE SCALE GENOMIC DNA]</scope>
    <source>
        <strain evidence="2 3">DSM 3808</strain>
    </source>
</reference>
<dbReference type="InterPro" id="IPR036163">
    <property type="entry name" value="HMA_dom_sf"/>
</dbReference>
<dbReference type="CDD" id="cd00371">
    <property type="entry name" value="HMA"/>
    <property type="match status" value="1"/>
</dbReference>
<sequence length="119" mass="13149">MSTAVICAVLIVICYFGLKSSIKRTKQGCCGSSSEVVKKVKAADTNKANYPYSATLQVDGMTCANCRKKVENAFNSLDGFYAAADLERKQVVVYMKERLTDEEMRDIVKKAGYIPGRFV</sequence>
<organism evidence="2 3">
    <name type="scientific">Lacrimispora xylanisolvens</name>
    <dbReference type="NCBI Taxonomy" id="384636"/>
    <lineage>
        <taxon>Bacteria</taxon>
        <taxon>Bacillati</taxon>
        <taxon>Bacillota</taxon>
        <taxon>Clostridia</taxon>
        <taxon>Lachnospirales</taxon>
        <taxon>Lachnospiraceae</taxon>
        <taxon>Lacrimispora</taxon>
    </lineage>
</organism>
<proteinExistence type="predicted"/>
<keyword evidence="3" id="KW-1185">Reference proteome</keyword>
<dbReference type="PROSITE" id="PS50846">
    <property type="entry name" value="HMA_2"/>
    <property type="match status" value="1"/>
</dbReference>
<dbReference type="SUPFAM" id="SSF55008">
    <property type="entry name" value="HMA, heavy metal-associated domain"/>
    <property type="match status" value="1"/>
</dbReference>
<dbReference type="Gene3D" id="3.30.70.100">
    <property type="match status" value="1"/>
</dbReference>
<gene>
    <name evidence="2" type="ORF">BXY41_11566</name>
</gene>
<dbReference type="EMBL" id="PTJA01000015">
    <property type="protein sequence ID" value="PPK78392.1"/>
    <property type="molecule type" value="Genomic_DNA"/>
</dbReference>
<dbReference type="AlphaFoldDB" id="A0A2S6HLL0"/>
<evidence type="ECO:0000313" key="2">
    <source>
        <dbReference type="EMBL" id="PPK78392.1"/>
    </source>
</evidence>
<dbReference type="RefSeq" id="WP_104439132.1">
    <property type="nucleotide sequence ID" value="NZ_PTJA01000015.1"/>
</dbReference>
<dbReference type="GO" id="GO:0046872">
    <property type="term" value="F:metal ion binding"/>
    <property type="evidence" value="ECO:0007669"/>
    <property type="project" value="InterPro"/>
</dbReference>
<evidence type="ECO:0000259" key="1">
    <source>
        <dbReference type="PROSITE" id="PS50846"/>
    </source>
</evidence>
<name>A0A2S6HLL0_9FIRM</name>
<dbReference type="Pfam" id="PF00403">
    <property type="entry name" value="HMA"/>
    <property type="match status" value="1"/>
</dbReference>
<evidence type="ECO:0000313" key="3">
    <source>
        <dbReference type="Proteomes" id="UP000237749"/>
    </source>
</evidence>
<feature type="domain" description="HMA" evidence="1">
    <location>
        <begin position="52"/>
        <end position="116"/>
    </location>
</feature>
<comment type="caution">
    <text evidence="2">The sequence shown here is derived from an EMBL/GenBank/DDBJ whole genome shotgun (WGS) entry which is preliminary data.</text>
</comment>